<protein>
    <recommendedName>
        <fullName evidence="4">DUF38 domain-containing protein</fullName>
    </recommendedName>
</protein>
<dbReference type="EMBL" id="CANHGI010000002">
    <property type="protein sequence ID" value="CAI5443884.1"/>
    <property type="molecule type" value="Genomic_DNA"/>
</dbReference>
<dbReference type="Proteomes" id="UP001152747">
    <property type="component" value="Unassembled WGS sequence"/>
</dbReference>
<accession>A0A9P1IEM6</accession>
<keyword evidence="3" id="KW-1185">Reference proteome</keyword>
<dbReference type="AlphaFoldDB" id="A0A9P1IEM6"/>
<comment type="caution">
    <text evidence="2">The sequence shown here is derived from an EMBL/GenBank/DDBJ whole genome shotgun (WGS) entry which is preliminary data.</text>
</comment>
<evidence type="ECO:0008006" key="4">
    <source>
        <dbReference type="Google" id="ProtNLM"/>
    </source>
</evidence>
<evidence type="ECO:0000256" key="1">
    <source>
        <dbReference type="SAM" id="SignalP"/>
    </source>
</evidence>
<organism evidence="2 3">
    <name type="scientific">Caenorhabditis angaria</name>
    <dbReference type="NCBI Taxonomy" id="860376"/>
    <lineage>
        <taxon>Eukaryota</taxon>
        <taxon>Metazoa</taxon>
        <taxon>Ecdysozoa</taxon>
        <taxon>Nematoda</taxon>
        <taxon>Chromadorea</taxon>
        <taxon>Rhabditida</taxon>
        <taxon>Rhabditina</taxon>
        <taxon>Rhabditomorpha</taxon>
        <taxon>Rhabditoidea</taxon>
        <taxon>Rhabditidae</taxon>
        <taxon>Peloderinae</taxon>
        <taxon>Caenorhabditis</taxon>
    </lineage>
</organism>
<sequence length="145" mass="16992">MRFVEKLLSLVAFFGVISGGERDLAEEKEKILEDSSLSTCDFSMDSRVRFQSFLQLYCLGHMKEVDLFRNYIRWERVEFLKSMKEFLSPIDSKFLPQIEQHEFVSNCSFRNFSEISDVHERAENNAGWDDKMYDLSFASLAGFVL</sequence>
<feature type="signal peptide" evidence="1">
    <location>
        <begin position="1"/>
        <end position="19"/>
    </location>
</feature>
<gene>
    <name evidence="2" type="ORF">CAMP_LOCUS6521</name>
</gene>
<dbReference type="OrthoDB" id="5793380at2759"/>
<feature type="chain" id="PRO_5040350606" description="DUF38 domain-containing protein" evidence="1">
    <location>
        <begin position="20"/>
        <end position="145"/>
    </location>
</feature>
<keyword evidence="1" id="KW-0732">Signal</keyword>
<evidence type="ECO:0000313" key="2">
    <source>
        <dbReference type="EMBL" id="CAI5443884.1"/>
    </source>
</evidence>
<evidence type="ECO:0000313" key="3">
    <source>
        <dbReference type="Proteomes" id="UP001152747"/>
    </source>
</evidence>
<name>A0A9P1IEM6_9PELO</name>
<reference evidence="2" key="1">
    <citation type="submission" date="2022-11" db="EMBL/GenBank/DDBJ databases">
        <authorList>
            <person name="Kikuchi T."/>
        </authorList>
    </citation>
    <scope>NUCLEOTIDE SEQUENCE</scope>
    <source>
        <strain evidence="2">PS1010</strain>
    </source>
</reference>
<proteinExistence type="predicted"/>